<dbReference type="InterPro" id="IPR001584">
    <property type="entry name" value="Integrase_cat-core"/>
</dbReference>
<evidence type="ECO:0000256" key="2">
    <source>
        <dbReference type="ARBA" id="ARBA00022695"/>
    </source>
</evidence>
<evidence type="ECO:0000256" key="3">
    <source>
        <dbReference type="ARBA" id="ARBA00022722"/>
    </source>
</evidence>
<sequence>RYVIHHMYACIAALGVPTEIKPDNGSGYTSQQFRKFCMNWGISHVTGIPHSPTGQAIIE</sequence>
<feature type="domain" description="Integrase catalytic" evidence="7">
    <location>
        <begin position="1"/>
        <end position="59"/>
    </location>
</feature>
<evidence type="ECO:0000256" key="5">
    <source>
        <dbReference type="ARBA" id="ARBA00022801"/>
    </source>
</evidence>
<organism evidence="8 9">
    <name type="scientific">Onychorhynchus coronatus</name>
    <name type="common">Royal flycatcher</name>
    <dbReference type="NCBI Taxonomy" id="360224"/>
    <lineage>
        <taxon>Eukaryota</taxon>
        <taxon>Metazoa</taxon>
        <taxon>Chordata</taxon>
        <taxon>Craniata</taxon>
        <taxon>Vertebrata</taxon>
        <taxon>Euteleostomi</taxon>
        <taxon>Archelosauria</taxon>
        <taxon>Archosauria</taxon>
        <taxon>Dinosauria</taxon>
        <taxon>Saurischia</taxon>
        <taxon>Theropoda</taxon>
        <taxon>Coelurosauria</taxon>
        <taxon>Aves</taxon>
        <taxon>Neognathae</taxon>
        <taxon>Neoaves</taxon>
        <taxon>Telluraves</taxon>
        <taxon>Australaves</taxon>
        <taxon>Passeriformes</taxon>
        <taxon>Tyrannidae</taxon>
        <taxon>Onychorhynchus</taxon>
    </lineage>
</organism>
<comment type="caution">
    <text evidence="8">The sequence shown here is derived from an EMBL/GenBank/DDBJ whole genome shotgun (WGS) entry which is preliminary data.</text>
</comment>
<name>A0A7K6ADG3_ONYCO</name>
<feature type="non-terminal residue" evidence="8">
    <location>
        <position position="1"/>
    </location>
</feature>
<dbReference type="Pfam" id="PF00665">
    <property type="entry name" value="rve"/>
    <property type="match status" value="1"/>
</dbReference>
<dbReference type="EMBL" id="VZRK01001136">
    <property type="protein sequence ID" value="NWU88022.1"/>
    <property type="molecule type" value="Genomic_DNA"/>
</dbReference>
<keyword evidence="6" id="KW-0695">RNA-directed DNA polymerase</keyword>
<dbReference type="Gene3D" id="3.30.420.10">
    <property type="entry name" value="Ribonuclease H-like superfamily/Ribonuclease H"/>
    <property type="match status" value="1"/>
</dbReference>
<keyword evidence="3" id="KW-0540">Nuclease</keyword>
<dbReference type="GO" id="GO:0035613">
    <property type="term" value="F:RNA stem-loop binding"/>
    <property type="evidence" value="ECO:0007669"/>
    <property type="project" value="TreeGrafter"/>
</dbReference>
<evidence type="ECO:0000259" key="7">
    <source>
        <dbReference type="PROSITE" id="PS50994"/>
    </source>
</evidence>
<evidence type="ECO:0000313" key="8">
    <source>
        <dbReference type="EMBL" id="NWU88022.1"/>
    </source>
</evidence>
<keyword evidence="2" id="KW-0548">Nucleotidyltransferase</keyword>
<dbReference type="PROSITE" id="PS50994">
    <property type="entry name" value="INTEGRASE"/>
    <property type="match status" value="1"/>
</dbReference>
<proteinExistence type="predicted"/>
<reference evidence="8 9" key="1">
    <citation type="submission" date="2019-09" db="EMBL/GenBank/DDBJ databases">
        <title>Bird 10,000 Genomes (B10K) Project - Family phase.</title>
        <authorList>
            <person name="Zhang G."/>
        </authorList>
    </citation>
    <scope>NUCLEOTIDE SEQUENCE [LARGE SCALE GENOMIC DNA]</scope>
    <source>
        <strain evidence="8">B10K-DU-028-75</strain>
        <tissue evidence="8">Mixed tissue sample</tissue>
    </source>
</reference>
<protein>
    <submittedName>
        <fullName evidence="8">POK18 protein</fullName>
    </submittedName>
</protein>
<dbReference type="InterPro" id="IPR012337">
    <property type="entry name" value="RNaseH-like_sf"/>
</dbReference>
<dbReference type="PANTHER" id="PTHR41694:SF3">
    <property type="entry name" value="RNA-DIRECTED DNA POLYMERASE-RELATED"/>
    <property type="match status" value="1"/>
</dbReference>
<feature type="non-terminal residue" evidence="8">
    <location>
        <position position="59"/>
    </location>
</feature>
<dbReference type="GO" id="GO:0016787">
    <property type="term" value="F:hydrolase activity"/>
    <property type="evidence" value="ECO:0007669"/>
    <property type="project" value="UniProtKB-KW"/>
</dbReference>
<dbReference type="GO" id="GO:0015074">
    <property type="term" value="P:DNA integration"/>
    <property type="evidence" value="ECO:0007669"/>
    <property type="project" value="InterPro"/>
</dbReference>
<evidence type="ECO:0000256" key="1">
    <source>
        <dbReference type="ARBA" id="ARBA00022679"/>
    </source>
</evidence>
<gene>
    <name evidence="8" type="primary">Ervk18_2</name>
    <name evidence="8" type="ORF">ONYCOR_R15438</name>
</gene>
<dbReference type="OrthoDB" id="9386368at2759"/>
<keyword evidence="5" id="KW-0378">Hydrolase</keyword>
<keyword evidence="1" id="KW-0808">Transferase</keyword>
<accession>A0A7K6ADG3</accession>
<evidence type="ECO:0000313" key="9">
    <source>
        <dbReference type="Proteomes" id="UP000550309"/>
    </source>
</evidence>
<dbReference type="AlphaFoldDB" id="A0A7K6ADG3"/>
<keyword evidence="4" id="KW-0255">Endonuclease</keyword>
<dbReference type="Proteomes" id="UP000550309">
    <property type="component" value="Unassembled WGS sequence"/>
</dbReference>
<dbReference type="InterPro" id="IPR036397">
    <property type="entry name" value="RNaseH_sf"/>
</dbReference>
<dbReference type="GO" id="GO:0003964">
    <property type="term" value="F:RNA-directed DNA polymerase activity"/>
    <property type="evidence" value="ECO:0007669"/>
    <property type="project" value="UniProtKB-KW"/>
</dbReference>
<evidence type="ECO:0000256" key="4">
    <source>
        <dbReference type="ARBA" id="ARBA00022759"/>
    </source>
</evidence>
<keyword evidence="9" id="KW-1185">Reference proteome</keyword>
<dbReference type="SUPFAM" id="SSF53098">
    <property type="entry name" value="Ribonuclease H-like"/>
    <property type="match status" value="1"/>
</dbReference>
<dbReference type="PANTHER" id="PTHR41694">
    <property type="entry name" value="ENDOGENOUS RETROVIRUS GROUP K MEMBER POL PROTEIN"/>
    <property type="match status" value="1"/>
</dbReference>
<evidence type="ECO:0000256" key="6">
    <source>
        <dbReference type="ARBA" id="ARBA00022918"/>
    </source>
</evidence>
<dbReference type="GO" id="GO:0004519">
    <property type="term" value="F:endonuclease activity"/>
    <property type="evidence" value="ECO:0007669"/>
    <property type="project" value="UniProtKB-KW"/>
</dbReference>